<evidence type="ECO:0000313" key="6">
    <source>
        <dbReference type="EMBL" id="MBP2326944.1"/>
    </source>
</evidence>
<feature type="domain" description="Solute-binding protein family 5" evidence="5">
    <location>
        <begin position="91"/>
        <end position="432"/>
    </location>
</feature>
<evidence type="ECO:0000259" key="5">
    <source>
        <dbReference type="Pfam" id="PF00496"/>
    </source>
</evidence>
<reference evidence="6 7" key="1">
    <citation type="submission" date="2021-03" db="EMBL/GenBank/DDBJ databases">
        <title>Sequencing the genomes of 1000 actinobacteria strains.</title>
        <authorList>
            <person name="Klenk H.-P."/>
        </authorList>
    </citation>
    <scope>NUCLEOTIDE SEQUENCE [LARGE SCALE GENOMIC DNA]</scope>
    <source>
        <strain evidence="6 7">DSM 46670</strain>
    </source>
</reference>
<dbReference type="EMBL" id="JAGINW010000001">
    <property type="protein sequence ID" value="MBP2326944.1"/>
    <property type="molecule type" value="Genomic_DNA"/>
</dbReference>
<comment type="caution">
    <text evidence="6">The sequence shown here is derived from an EMBL/GenBank/DDBJ whole genome shotgun (WGS) entry which is preliminary data.</text>
</comment>
<dbReference type="PIRSF" id="PIRSF002741">
    <property type="entry name" value="MppA"/>
    <property type="match status" value="1"/>
</dbReference>
<dbReference type="RefSeq" id="WP_209643951.1">
    <property type="nucleotide sequence ID" value="NZ_JAGINW010000001.1"/>
</dbReference>
<keyword evidence="3" id="KW-0813">Transport</keyword>
<keyword evidence="7" id="KW-1185">Reference proteome</keyword>
<organism evidence="6 7">
    <name type="scientific">Kibdelosporangium banguiense</name>
    <dbReference type="NCBI Taxonomy" id="1365924"/>
    <lineage>
        <taxon>Bacteria</taxon>
        <taxon>Bacillati</taxon>
        <taxon>Actinomycetota</taxon>
        <taxon>Actinomycetes</taxon>
        <taxon>Pseudonocardiales</taxon>
        <taxon>Pseudonocardiaceae</taxon>
        <taxon>Kibdelosporangium</taxon>
    </lineage>
</organism>
<dbReference type="InterPro" id="IPR000914">
    <property type="entry name" value="SBP_5_dom"/>
</dbReference>
<dbReference type="CDD" id="cd00995">
    <property type="entry name" value="PBP2_NikA_DppA_OppA_like"/>
    <property type="match status" value="1"/>
</dbReference>
<evidence type="ECO:0000256" key="3">
    <source>
        <dbReference type="ARBA" id="ARBA00022448"/>
    </source>
</evidence>
<keyword evidence="4" id="KW-0732">Signal</keyword>
<dbReference type="PROSITE" id="PS51257">
    <property type="entry name" value="PROKAR_LIPOPROTEIN"/>
    <property type="match status" value="1"/>
</dbReference>
<evidence type="ECO:0000256" key="1">
    <source>
        <dbReference type="ARBA" id="ARBA00004193"/>
    </source>
</evidence>
<name>A0ABS4TRA1_9PSEU</name>
<sequence length="520" mass="56286">MYPTSPRSELSRRTFFGLSALGVLTVAGCRSAVDEAAKTSGTSATPKPGGTLVGTVAAEPFPNAYFTGRPGNIFWNRNVLETLVLIDEKAKPHGLLAREWEFRDGNKALVFKLREGVKFHSGRDFTAEDVVFTVERAAAGDGLANLVGGMKGWKATANGQYEVTITSPRPMQATALDILDAIPIVDKESYKGLQDGSKVIGTGPFVWSGYRPGTEITLKRNDSYWEKGLPYLDGITVTVIKDSTAQLAALRTGRAQLANGLTIQDSKTIVDDKAFQLDENHGLVYGIGFDVNQAPFNNPDLRRAIGYAIDRERIKSQVFGDVGTITSLPWSDNTVGYPKDLAGKYTFDQAKARQLIQQAGANGAKFEIALHALPVPRAIYQIIARNLTDVGLQPSPVELSSADFEPRRATGKLGPAFLTWTAVAGLPPALMVDALSELRPDNNTSRFVDATYQQQVTNLVAAADDKATSAALREVSETLLDDAFFHTYAITPTTTVRAASDRDNLIGRYGRSMRATYLAG</sequence>
<protein>
    <submittedName>
        <fullName evidence="6">Peptide/nickel transport system substrate-binding protein</fullName>
    </submittedName>
</protein>
<dbReference type="InterPro" id="IPR030678">
    <property type="entry name" value="Peptide/Ni-bd"/>
</dbReference>
<dbReference type="Gene3D" id="3.10.105.10">
    <property type="entry name" value="Dipeptide-binding Protein, Domain 3"/>
    <property type="match status" value="1"/>
</dbReference>
<evidence type="ECO:0000256" key="4">
    <source>
        <dbReference type="ARBA" id="ARBA00022729"/>
    </source>
</evidence>
<dbReference type="Proteomes" id="UP001519332">
    <property type="component" value="Unassembled WGS sequence"/>
</dbReference>
<dbReference type="Gene3D" id="3.40.190.10">
    <property type="entry name" value="Periplasmic binding protein-like II"/>
    <property type="match status" value="1"/>
</dbReference>
<comment type="subcellular location">
    <subcellularLocation>
        <location evidence="1">Cell membrane</location>
        <topology evidence="1">Lipid-anchor</topology>
    </subcellularLocation>
</comment>
<gene>
    <name evidence="6" type="ORF">JOF56_007329</name>
</gene>
<dbReference type="Pfam" id="PF00496">
    <property type="entry name" value="SBP_bac_5"/>
    <property type="match status" value="1"/>
</dbReference>
<dbReference type="SUPFAM" id="SSF53850">
    <property type="entry name" value="Periplasmic binding protein-like II"/>
    <property type="match status" value="1"/>
</dbReference>
<dbReference type="InterPro" id="IPR023765">
    <property type="entry name" value="SBP_5_CS"/>
</dbReference>
<evidence type="ECO:0000256" key="2">
    <source>
        <dbReference type="ARBA" id="ARBA00005695"/>
    </source>
</evidence>
<dbReference type="PANTHER" id="PTHR30290">
    <property type="entry name" value="PERIPLASMIC BINDING COMPONENT OF ABC TRANSPORTER"/>
    <property type="match status" value="1"/>
</dbReference>
<comment type="similarity">
    <text evidence="2">Belongs to the bacterial solute-binding protein 5 family.</text>
</comment>
<dbReference type="PROSITE" id="PS01040">
    <property type="entry name" value="SBP_BACTERIAL_5"/>
    <property type="match status" value="1"/>
</dbReference>
<accession>A0ABS4TRA1</accession>
<dbReference type="PANTHER" id="PTHR30290:SF9">
    <property type="entry name" value="OLIGOPEPTIDE-BINDING PROTEIN APPA"/>
    <property type="match status" value="1"/>
</dbReference>
<evidence type="ECO:0000313" key="7">
    <source>
        <dbReference type="Proteomes" id="UP001519332"/>
    </source>
</evidence>
<dbReference type="InterPro" id="IPR039424">
    <property type="entry name" value="SBP_5"/>
</dbReference>
<proteinExistence type="inferred from homology"/>